<evidence type="ECO:0000313" key="5">
    <source>
        <dbReference type="EMBL" id="KAG7294552.1"/>
    </source>
</evidence>
<protein>
    <recommendedName>
        <fullName evidence="4">Xylanolytic transcriptional activator regulatory domain-containing protein</fullName>
    </recommendedName>
</protein>
<keyword evidence="1" id="KW-0539">Nucleus</keyword>
<feature type="region of interest" description="Disordered" evidence="3">
    <location>
        <begin position="101"/>
        <end position="127"/>
    </location>
</feature>
<dbReference type="CDD" id="cd12148">
    <property type="entry name" value="fungal_TF_MHR"/>
    <property type="match status" value="1"/>
</dbReference>
<dbReference type="GO" id="GO:0003677">
    <property type="term" value="F:DNA binding"/>
    <property type="evidence" value="ECO:0007669"/>
    <property type="project" value="InterPro"/>
</dbReference>
<dbReference type="Proteomes" id="UP001197093">
    <property type="component" value="Unassembled WGS sequence"/>
</dbReference>
<feature type="compositionally biased region" description="Low complexity" evidence="3">
    <location>
        <begin position="106"/>
        <end position="121"/>
    </location>
</feature>
<dbReference type="PANTHER" id="PTHR46910:SF5">
    <property type="entry name" value="ZN(II)2CYS6 TRANSCRIPTION FACTOR (EUROFUNG)"/>
    <property type="match status" value="1"/>
</dbReference>
<name>A0AAD4F7H1_9PEZI</name>
<feature type="coiled-coil region" evidence="2">
    <location>
        <begin position="56"/>
        <end position="83"/>
    </location>
</feature>
<keyword evidence="2" id="KW-0175">Coiled coil</keyword>
<dbReference type="GO" id="GO:0008270">
    <property type="term" value="F:zinc ion binding"/>
    <property type="evidence" value="ECO:0007669"/>
    <property type="project" value="InterPro"/>
</dbReference>
<dbReference type="InterPro" id="IPR007219">
    <property type="entry name" value="XnlR_reg_dom"/>
</dbReference>
<dbReference type="EMBL" id="JAHCVI010000001">
    <property type="protein sequence ID" value="KAG7294552.1"/>
    <property type="molecule type" value="Genomic_DNA"/>
</dbReference>
<dbReference type="SMART" id="SM00906">
    <property type="entry name" value="Fungal_trans"/>
    <property type="match status" value="1"/>
</dbReference>
<accession>A0AAD4F7H1</accession>
<dbReference type="AlphaFoldDB" id="A0AAD4F7H1"/>
<dbReference type="GO" id="GO:0006351">
    <property type="term" value="P:DNA-templated transcription"/>
    <property type="evidence" value="ECO:0007669"/>
    <property type="project" value="InterPro"/>
</dbReference>
<comment type="caution">
    <text evidence="5">The sequence shown here is derived from an EMBL/GenBank/DDBJ whole genome shotgun (WGS) entry which is preliminary data.</text>
</comment>
<dbReference type="GO" id="GO:0003700">
    <property type="term" value="F:DNA-binding transcription factor activity"/>
    <property type="evidence" value="ECO:0007669"/>
    <property type="project" value="InterPro"/>
</dbReference>
<proteinExistence type="predicted"/>
<dbReference type="PANTHER" id="PTHR46910">
    <property type="entry name" value="TRANSCRIPTION FACTOR PDR1"/>
    <property type="match status" value="1"/>
</dbReference>
<feature type="domain" description="Xylanolytic transcriptional activator regulatory" evidence="4">
    <location>
        <begin position="323"/>
        <end position="394"/>
    </location>
</feature>
<keyword evidence="6" id="KW-1185">Reference proteome</keyword>
<dbReference type="InterPro" id="IPR050987">
    <property type="entry name" value="AtrR-like"/>
</dbReference>
<evidence type="ECO:0000259" key="4">
    <source>
        <dbReference type="SMART" id="SM00906"/>
    </source>
</evidence>
<evidence type="ECO:0000256" key="1">
    <source>
        <dbReference type="ARBA" id="ARBA00023242"/>
    </source>
</evidence>
<gene>
    <name evidence="5" type="ORF">NEMBOFW57_004627</name>
</gene>
<evidence type="ECO:0000256" key="2">
    <source>
        <dbReference type="SAM" id="Coils"/>
    </source>
</evidence>
<dbReference type="Pfam" id="PF04082">
    <property type="entry name" value="Fungal_trans"/>
    <property type="match status" value="1"/>
</dbReference>
<sequence>MTARKALSQLQTYFAPLVTTAVFARQHPCSHCVNAKIDCIIVDKKPREKRTRILVTSEYEKKIDQLNRRMSEVLSLIQGLKNDRQLGVCSHASLDTPAGAKTLAVPSSTTSPSSHTTQPGSDDASSVVLGAEGESSLTAHSAFASNFMHHVTSASPLQSSGPEMRDTLDALSNVVATLKEQTVANEMAYPHARPIQRSGPSGYELPPIQKAAELIRIAKSFIYEFILARNFSDICLQVYFSDGFSEMEFIIVNAGLHSLFEDYSHRLPAEEKAAYQGHARKCRANLETALSSLPLHLPTTADAVTALLFGAWHAIELSKPYLSWALSAKSSELCQTLGYHRMPDTDNSGDAELRRFLFWTNYFLDKCLSLRLGRASTIPDWDITTHRPSTTDTHKEAVMAYFVLWVESARCQGNIYELLYSPEAVAQTAHVRQSRAELLISNLRMLEQATQETNKKWAKVAKDNAGKDVMDFFAASDDTLRLSLLTLVHRAAPQPTGAPTTFSPSCVEAARATLHRHQDCLAIIDRSSEDFLPSYLHWTLLFTPFIPFIVIFCQVIETQDKTDLERLGAFVESIQPAAAASDAAAKLCRLFQVLHNVAARYVELSAPYNGQPQATEELDMYLKLLGMPNGEERSVSGQHGQQEFAHDLGGSFAQAACDDGASAGELQTGPMLMSPMMRMGNGAQLEEWFSRNQDLMQSFQSAAHHFPMED</sequence>
<reference evidence="5" key="1">
    <citation type="submission" date="2023-02" db="EMBL/GenBank/DDBJ databases">
        <authorList>
            <person name="Palmer J.M."/>
        </authorList>
    </citation>
    <scope>NUCLEOTIDE SEQUENCE</scope>
    <source>
        <strain evidence="5">FW57</strain>
    </source>
</reference>
<evidence type="ECO:0000256" key="3">
    <source>
        <dbReference type="SAM" id="MobiDB-lite"/>
    </source>
</evidence>
<evidence type="ECO:0000313" key="6">
    <source>
        <dbReference type="Proteomes" id="UP001197093"/>
    </source>
</evidence>
<organism evidence="5 6">
    <name type="scientific">Staphylotrichum longicolle</name>
    <dbReference type="NCBI Taxonomy" id="669026"/>
    <lineage>
        <taxon>Eukaryota</taxon>
        <taxon>Fungi</taxon>
        <taxon>Dikarya</taxon>
        <taxon>Ascomycota</taxon>
        <taxon>Pezizomycotina</taxon>
        <taxon>Sordariomycetes</taxon>
        <taxon>Sordariomycetidae</taxon>
        <taxon>Sordariales</taxon>
        <taxon>Chaetomiaceae</taxon>
        <taxon>Staphylotrichum</taxon>
    </lineage>
</organism>